<evidence type="ECO:0000256" key="8">
    <source>
        <dbReference type="ARBA" id="ARBA00023125"/>
    </source>
</evidence>
<evidence type="ECO:0000256" key="1">
    <source>
        <dbReference type="ARBA" id="ARBA00004123"/>
    </source>
</evidence>
<comment type="subcellular location">
    <subcellularLocation>
        <location evidence="1">Nucleus</location>
    </subcellularLocation>
</comment>
<dbReference type="GO" id="GO:0005634">
    <property type="term" value="C:nucleus"/>
    <property type="evidence" value="ECO:0007669"/>
    <property type="project" value="UniProtKB-SubCell"/>
</dbReference>
<dbReference type="PANTHER" id="PTHR24394:SF48">
    <property type="entry name" value="ZINC FINGER PROTEIN 771"/>
    <property type="match status" value="1"/>
</dbReference>
<evidence type="ECO:0000256" key="9">
    <source>
        <dbReference type="ARBA" id="ARBA00023163"/>
    </source>
</evidence>
<keyword evidence="10" id="KW-0539">Nucleus</keyword>
<evidence type="ECO:0000256" key="11">
    <source>
        <dbReference type="PROSITE-ProRule" id="PRU00042"/>
    </source>
</evidence>
<proteinExistence type="inferred from homology"/>
<organism evidence="13 14">
    <name type="scientific">Sander lucioperca</name>
    <name type="common">Pike-perch</name>
    <name type="synonym">Perca lucioperca</name>
    <dbReference type="NCBI Taxonomy" id="283035"/>
    <lineage>
        <taxon>Eukaryota</taxon>
        <taxon>Metazoa</taxon>
        <taxon>Chordata</taxon>
        <taxon>Craniata</taxon>
        <taxon>Vertebrata</taxon>
        <taxon>Euteleostomi</taxon>
        <taxon>Actinopterygii</taxon>
        <taxon>Neopterygii</taxon>
        <taxon>Teleostei</taxon>
        <taxon>Neoteleostei</taxon>
        <taxon>Acanthomorphata</taxon>
        <taxon>Eupercaria</taxon>
        <taxon>Perciformes</taxon>
        <taxon>Percoidei</taxon>
        <taxon>Percidae</taxon>
        <taxon>Luciopercinae</taxon>
        <taxon>Sander</taxon>
    </lineage>
</organism>
<dbReference type="InterPro" id="IPR013087">
    <property type="entry name" value="Znf_C2H2_type"/>
</dbReference>
<keyword evidence="5 11" id="KW-0863">Zinc-finger</keyword>
<evidence type="ECO:0000256" key="7">
    <source>
        <dbReference type="ARBA" id="ARBA00023015"/>
    </source>
</evidence>
<dbReference type="AlphaFoldDB" id="A0A8C9X9C4"/>
<evidence type="ECO:0000313" key="14">
    <source>
        <dbReference type="Proteomes" id="UP000694568"/>
    </source>
</evidence>
<evidence type="ECO:0000259" key="12">
    <source>
        <dbReference type="PROSITE" id="PS50157"/>
    </source>
</evidence>
<dbReference type="GO" id="GO:0003677">
    <property type="term" value="F:DNA binding"/>
    <property type="evidence" value="ECO:0007669"/>
    <property type="project" value="UniProtKB-KW"/>
</dbReference>
<dbReference type="GO" id="GO:0008270">
    <property type="term" value="F:zinc ion binding"/>
    <property type="evidence" value="ECO:0007669"/>
    <property type="project" value="UniProtKB-KW"/>
</dbReference>
<evidence type="ECO:0000256" key="3">
    <source>
        <dbReference type="ARBA" id="ARBA00022723"/>
    </source>
</evidence>
<evidence type="ECO:0000313" key="13">
    <source>
        <dbReference type="Ensembl" id="ENSSLUP00000007864.1"/>
    </source>
</evidence>
<reference evidence="13" key="1">
    <citation type="submission" date="2025-08" db="UniProtKB">
        <authorList>
            <consortium name="Ensembl"/>
        </authorList>
    </citation>
    <scope>IDENTIFICATION</scope>
</reference>
<dbReference type="Pfam" id="PF00096">
    <property type="entry name" value="zf-C2H2"/>
    <property type="match status" value="2"/>
</dbReference>
<feature type="domain" description="C2H2-type" evidence="12">
    <location>
        <begin position="31"/>
        <end position="64"/>
    </location>
</feature>
<keyword evidence="9" id="KW-0804">Transcription</keyword>
<reference evidence="13" key="2">
    <citation type="submission" date="2025-09" db="UniProtKB">
        <authorList>
            <consortium name="Ensembl"/>
        </authorList>
    </citation>
    <scope>IDENTIFICATION</scope>
</reference>
<evidence type="ECO:0000256" key="2">
    <source>
        <dbReference type="ARBA" id="ARBA00006991"/>
    </source>
</evidence>
<dbReference type="Ensembl" id="ENSSLUT00000008104.1">
    <property type="protein sequence ID" value="ENSSLUP00000007864.1"/>
    <property type="gene ID" value="ENSSLUG00000003673.1"/>
</dbReference>
<dbReference type="GO" id="GO:0000981">
    <property type="term" value="F:DNA-binding transcription factor activity, RNA polymerase II-specific"/>
    <property type="evidence" value="ECO:0007669"/>
    <property type="project" value="TreeGrafter"/>
</dbReference>
<dbReference type="PANTHER" id="PTHR24394">
    <property type="entry name" value="ZINC FINGER PROTEIN"/>
    <property type="match status" value="1"/>
</dbReference>
<keyword evidence="8" id="KW-0238">DNA-binding</keyword>
<dbReference type="PROSITE" id="PS50157">
    <property type="entry name" value="ZINC_FINGER_C2H2_2"/>
    <property type="match status" value="2"/>
</dbReference>
<comment type="similarity">
    <text evidence="2">Belongs to the krueppel C2H2-type zinc-finger protein family.</text>
</comment>
<name>A0A8C9X9C4_SANLU</name>
<dbReference type="FunFam" id="3.30.160.60:FF:002402">
    <property type="entry name" value="Zinc finger protein 347"/>
    <property type="match status" value="1"/>
</dbReference>
<sequence>MKKGPKPFTRQSHLKIHQRIHTGEKPYKKPYGCDLCGKTFSQRSDLKSHHSFTLPRCEHVSEPSCVLLPPPHALIAVLLFSDLLSTLKADQQ</sequence>
<dbReference type="Gene3D" id="3.30.160.60">
    <property type="entry name" value="Classic Zinc Finger"/>
    <property type="match status" value="2"/>
</dbReference>
<evidence type="ECO:0000256" key="6">
    <source>
        <dbReference type="ARBA" id="ARBA00022833"/>
    </source>
</evidence>
<dbReference type="Proteomes" id="UP000694568">
    <property type="component" value="Unplaced"/>
</dbReference>
<keyword evidence="3" id="KW-0479">Metal-binding</keyword>
<evidence type="ECO:0000256" key="10">
    <source>
        <dbReference type="ARBA" id="ARBA00023242"/>
    </source>
</evidence>
<evidence type="ECO:0000256" key="4">
    <source>
        <dbReference type="ARBA" id="ARBA00022737"/>
    </source>
</evidence>
<dbReference type="FunFam" id="3.30.160.60:FF:000382">
    <property type="entry name" value="zinc finger protein 35 isoform X4"/>
    <property type="match status" value="1"/>
</dbReference>
<keyword evidence="14" id="KW-1185">Reference proteome</keyword>
<keyword evidence="7" id="KW-0805">Transcription regulation</keyword>
<keyword evidence="6" id="KW-0862">Zinc</keyword>
<keyword evidence="4" id="KW-0677">Repeat</keyword>
<accession>A0A8C9X9C4</accession>
<feature type="domain" description="C2H2-type" evidence="12">
    <location>
        <begin position="6"/>
        <end position="26"/>
    </location>
</feature>
<dbReference type="InterPro" id="IPR036236">
    <property type="entry name" value="Znf_C2H2_sf"/>
</dbReference>
<protein>
    <recommendedName>
        <fullName evidence="12">C2H2-type domain-containing protein</fullName>
    </recommendedName>
</protein>
<evidence type="ECO:0000256" key="5">
    <source>
        <dbReference type="ARBA" id="ARBA00022771"/>
    </source>
</evidence>
<dbReference type="SUPFAM" id="SSF57667">
    <property type="entry name" value="beta-beta-alpha zinc fingers"/>
    <property type="match status" value="1"/>
</dbReference>